<name>A0ABQ9ATN9_9ROSI</name>
<keyword evidence="3" id="KW-0472">Membrane</keyword>
<dbReference type="InterPro" id="IPR000407">
    <property type="entry name" value="GDA1_CD39_NTPase"/>
</dbReference>
<keyword evidence="5" id="KW-1185">Reference proteome</keyword>
<proteinExistence type="inferred from homology"/>
<keyword evidence="2" id="KW-0378">Hydrolase</keyword>
<dbReference type="EMBL" id="JAPFFI010000015">
    <property type="protein sequence ID" value="KAJ6360090.1"/>
    <property type="molecule type" value="Genomic_DNA"/>
</dbReference>
<reference evidence="4" key="1">
    <citation type="submission" date="2022-10" db="EMBL/GenBank/DDBJ databases">
        <authorList>
            <person name="Hyden B.L."/>
            <person name="Feng K."/>
            <person name="Yates T."/>
            <person name="Jawdy S."/>
            <person name="Smart L.B."/>
            <person name="Muchero W."/>
        </authorList>
    </citation>
    <scope>NUCLEOTIDE SEQUENCE</scope>
    <source>
        <tissue evidence="4">Shoot tip</tissue>
    </source>
</reference>
<comment type="caution">
    <text evidence="4">The sequence shown here is derived from an EMBL/GenBank/DDBJ whole genome shotgun (WGS) entry which is preliminary data.</text>
</comment>
<keyword evidence="3" id="KW-0812">Transmembrane</keyword>
<dbReference type="PANTHER" id="PTHR11782">
    <property type="entry name" value="ADENOSINE/GUANOSINE DIPHOSPHATASE"/>
    <property type="match status" value="1"/>
</dbReference>
<evidence type="ECO:0000256" key="2">
    <source>
        <dbReference type="ARBA" id="ARBA00022801"/>
    </source>
</evidence>
<evidence type="ECO:0000313" key="4">
    <source>
        <dbReference type="EMBL" id="KAJ6360090.1"/>
    </source>
</evidence>
<comment type="similarity">
    <text evidence="1">Belongs to the GDA1/CD39 NTPase family.</text>
</comment>
<dbReference type="Pfam" id="PF01150">
    <property type="entry name" value="GDA1_CD39"/>
    <property type="match status" value="1"/>
</dbReference>
<dbReference type="PANTHER" id="PTHR11782:SF83">
    <property type="entry name" value="GUANOSINE-DIPHOSPHATASE"/>
    <property type="match status" value="1"/>
</dbReference>
<accession>A0ABQ9ATN9</accession>
<evidence type="ECO:0000256" key="3">
    <source>
        <dbReference type="SAM" id="Phobius"/>
    </source>
</evidence>
<sequence>MSPTNSDSKPSTMKRPGLRHESLSDKIKKYKGVLLVISIPVLLIAFVLFVMPSREDYEFGEGRVIRKMSPKSGIDSRSYAVIFDAGSSGSRVHVYCFDRKLDLVPIVEVNLYFSSGLILRFKSEKSGRECIRSDSRAMY</sequence>
<dbReference type="Proteomes" id="UP001141253">
    <property type="component" value="Chromosome 13"/>
</dbReference>
<organism evidence="4 5">
    <name type="scientific">Salix suchowensis</name>
    <dbReference type="NCBI Taxonomy" id="1278906"/>
    <lineage>
        <taxon>Eukaryota</taxon>
        <taxon>Viridiplantae</taxon>
        <taxon>Streptophyta</taxon>
        <taxon>Embryophyta</taxon>
        <taxon>Tracheophyta</taxon>
        <taxon>Spermatophyta</taxon>
        <taxon>Magnoliopsida</taxon>
        <taxon>eudicotyledons</taxon>
        <taxon>Gunneridae</taxon>
        <taxon>Pentapetalae</taxon>
        <taxon>rosids</taxon>
        <taxon>fabids</taxon>
        <taxon>Malpighiales</taxon>
        <taxon>Salicaceae</taxon>
        <taxon>Saliceae</taxon>
        <taxon>Salix</taxon>
    </lineage>
</organism>
<evidence type="ECO:0000256" key="1">
    <source>
        <dbReference type="ARBA" id="ARBA00009283"/>
    </source>
</evidence>
<gene>
    <name evidence="4" type="ORF">OIU77_004159</name>
</gene>
<evidence type="ECO:0008006" key="6">
    <source>
        <dbReference type="Google" id="ProtNLM"/>
    </source>
</evidence>
<reference evidence="4" key="2">
    <citation type="journal article" date="2023" name="Int. J. Mol. Sci.">
        <title>De Novo Assembly and Annotation of 11 Diverse Shrub Willow (Salix) Genomes Reveals Novel Gene Organization in Sex-Linked Regions.</title>
        <authorList>
            <person name="Hyden B."/>
            <person name="Feng K."/>
            <person name="Yates T.B."/>
            <person name="Jawdy S."/>
            <person name="Cereghino C."/>
            <person name="Smart L.B."/>
            <person name="Muchero W."/>
        </authorList>
    </citation>
    <scope>NUCLEOTIDE SEQUENCE</scope>
    <source>
        <tissue evidence="4">Shoot tip</tissue>
    </source>
</reference>
<protein>
    <recommendedName>
        <fullName evidence="6">Apyrase</fullName>
    </recommendedName>
</protein>
<feature type="transmembrane region" description="Helical" evidence="3">
    <location>
        <begin position="32"/>
        <end position="51"/>
    </location>
</feature>
<keyword evidence="3" id="KW-1133">Transmembrane helix</keyword>
<evidence type="ECO:0000313" key="5">
    <source>
        <dbReference type="Proteomes" id="UP001141253"/>
    </source>
</evidence>
<dbReference type="Gene3D" id="3.30.420.40">
    <property type="match status" value="1"/>
</dbReference>